<dbReference type="Pfam" id="PF10150">
    <property type="entry name" value="RNase_E_G"/>
    <property type="match status" value="1"/>
</dbReference>
<evidence type="ECO:0000313" key="8">
    <source>
        <dbReference type="Proteomes" id="UP000746471"/>
    </source>
</evidence>
<evidence type="ECO:0000259" key="6">
    <source>
        <dbReference type="Pfam" id="PF10150"/>
    </source>
</evidence>
<keyword evidence="8" id="KW-1185">Reference proteome</keyword>
<evidence type="ECO:0000256" key="2">
    <source>
        <dbReference type="ARBA" id="ARBA00022723"/>
    </source>
</evidence>
<dbReference type="Gene3D" id="2.40.50.140">
    <property type="entry name" value="Nucleic acid-binding proteins"/>
    <property type="match status" value="1"/>
</dbReference>
<dbReference type="EMBL" id="JAHBCL010000013">
    <property type="protein sequence ID" value="MBS7526825.1"/>
    <property type="molecule type" value="Genomic_DNA"/>
</dbReference>
<comment type="cofactor">
    <cofactor evidence="1">
        <name>Mg(2+)</name>
        <dbReference type="ChEBI" id="CHEBI:18420"/>
    </cofactor>
</comment>
<reference evidence="7 8" key="1">
    <citation type="submission" date="2021-05" db="EMBL/GenBank/DDBJ databases">
        <title>Fusibacter ferrireducens sp. nov., an anaerobic, sulfur- and Fe-reducing bacterium isolated from the mangrove sediment.</title>
        <authorList>
            <person name="Qiu D."/>
        </authorList>
    </citation>
    <scope>NUCLEOTIDE SEQUENCE [LARGE SCALE GENOMIC DNA]</scope>
    <source>
        <strain evidence="7 8">DSM 12116</strain>
    </source>
</reference>
<dbReference type="Proteomes" id="UP000746471">
    <property type="component" value="Unassembled WGS sequence"/>
</dbReference>
<dbReference type="PANTHER" id="PTHR30001:SF0">
    <property type="entry name" value="RIBONUCLEASE G"/>
    <property type="match status" value="1"/>
</dbReference>
<evidence type="ECO:0000256" key="4">
    <source>
        <dbReference type="ARBA" id="ARBA00022842"/>
    </source>
</evidence>
<dbReference type="InterPro" id="IPR019307">
    <property type="entry name" value="RNA-bd_AU-1/RNase_E/G"/>
</dbReference>
<dbReference type="PANTHER" id="PTHR30001">
    <property type="entry name" value="RIBONUCLEASE"/>
    <property type="match status" value="1"/>
</dbReference>
<dbReference type="RefSeq" id="WP_213236681.1">
    <property type="nucleotide sequence ID" value="NZ_JAHBCL010000013.1"/>
</dbReference>
<feature type="domain" description="RNA-binding protein AU-1/Ribonuclease E/G" evidence="6">
    <location>
        <begin position="125"/>
        <end position="386"/>
    </location>
</feature>
<evidence type="ECO:0000256" key="5">
    <source>
        <dbReference type="ARBA" id="ARBA00022884"/>
    </source>
</evidence>
<dbReference type="InterPro" id="IPR004659">
    <property type="entry name" value="RNase_E/G"/>
</dbReference>
<dbReference type="InterPro" id="IPR012340">
    <property type="entry name" value="NA-bd_OB-fold"/>
</dbReference>
<gene>
    <name evidence="7" type="ORF">KHM83_09060</name>
</gene>
<keyword evidence="2" id="KW-0479">Metal-binding</keyword>
<comment type="caution">
    <text evidence="7">The sequence shown here is derived from an EMBL/GenBank/DDBJ whole genome shotgun (WGS) entry which is preliminary data.</text>
</comment>
<keyword evidence="3" id="KW-0378">Hydrolase</keyword>
<dbReference type="SUPFAM" id="SSF50249">
    <property type="entry name" value="Nucleic acid-binding proteins"/>
    <property type="match status" value="1"/>
</dbReference>
<name>A0ABS5PNS2_9FIRM</name>
<protein>
    <submittedName>
        <fullName evidence="7">Ribonuclease E/G</fullName>
    </submittedName>
</protein>
<accession>A0ABS5PNS2</accession>
<evidence type="ECO:0000313" key="7">
    <source>
        <dbReference type="EMBL" id="MBS7526825.1"/>
    </source>
</evidence>
<proteinExistence type="predicted"/>
<organism evidence="7 8">
    <name type="scientific">Fusibacter paucivorans</name>
    <dbReference type="NCBI Taxonomy" id="76009"/>
    <lineage>
        <taxon>Bacteria</taxon>
        <taxon>Bacillati</taxon>
        <taxon>Bacillota</taxon>
        <taxon>Clostridia</taxon>
        <taxon>Eubacteriales</taxon>
        <taxon>Eubacteriales Family XII. Incertae Sedis</taxon>
        <taxon>Fusibacter</taxon>
    </lineage>
</organism>
<keyword evidence="4" id="KW-0460">Magnesium</keyword>
<sequence>MNNKNKAIYIVESRDTRLAIKYDLTNDAIEGIVASRGENYTYLNKVFAAKIVNIVDSLDGVFLDIGAKENAFMTKRELCKALDITYAKVKQVPIKQLVKRNQLILAQVSREAYQSKGASLKAEISIVGKYFVLLPQTKGIKYSRKINPRTLDLTLQNRLTEKGAAIGFIVRSQVAETNDTEAVYGDLMRLIDVWERMLNQFRLTPNMRCLYEPDTFEDEVYRRLYEMRQTRLYVQRDEERDALIAMGVQKNDIDKQIASDINTLTLLEKLKALLAGNVFKTPSGAQFTIDELEAFTIIDIDSATYTGDQTKDDFAFGLNLEAAKSIRQLLLLRQIAGVIIIDFIHMPAEVQTRFLEKCREEFFTRDDDFSVHGFTALGLLEITRKREKPSLKALMSFDYKCGDLYHLALVSMENQLRRLSNHTNTKRAMVVCEEPLYIYLRQRPIDGSIFGLSLKYEKRKRTASSYAIQTLPE</sequence>
<evidence type="ECO:0000256" key="1">
    <source>
        <dbReference type="ARBA" id="ARBA00001946"/>
    </source>
</evidence>
<evidence type="ECO:0000256" key="3">
    <source>
        <dbReference type="ARBA" id="ARBA00022801"/>
    </source>
</evidence>
<keyword evidence="5" id="KW-0694">RNA-binding</keyword>